<dbReference type="OrthoDB" id="4781at2759"/>
<dbReference type="PROSITE" id="PS51762">
    <property type="entry name" value="GH16_2"/>
    <property type="match status" value="1"/>
</dbReference>
<accession>A0A6P8YSP4</accession>
<proteinExistence type="inferred from homology"/>
<evidence type="ECO:0000256" key="1">
    <source>
        <dbReference type="ARBA" id="ARBA00006865"/>
    </source>
</evidence>
<dbReference type="InterPro" id="IPR000757">
    <property type="entry name" value="Beta-glucanase-like"/>
</dbReference>
<dbReference type="KEGG" id="tpal:117644861"/>
<dbReference type="SUPFAM" id="SSF49899">
    <property type="entry name" value="Concanavalin A-like lectins/glucanases"/>
    <property type="match status" value="1"/>
</dbReference>
<dbReference type="InterPro" id="IPR013320">
    <property type="entry name" value="ConA-like_dom_sf"/>
</dbReference>
<dbReference type="Proteomes" id="UP000515158">
    <property type="component" value="Unplaced"/>
</dbReference>
<sequence length="345" mass="39702">MAITTVLLAALALAAPALADKKAEKLVFADEFDTLDEGKWVHQISAWRGGNQEFQFYRNDRKNSYVRDGILYIRPTLTADEFGEDLVQHGNLTYPGCNMEPCVSQSGEEIVLPIQSARLSTSGKFSFKYGRCDIRARLPRGDWIWPAMWLMPQKDKYGGWPRSGEIDLMESRGNANLKDSKGRYRGFQTTSSTLHFGPAWNRNRYDKAHVDNFMGDNETLANDFHVYSLEWSEKGFRFLLDGKQYGEVPRPKGGFWKLGEFEGDNIWKDGNDMAPFDQEFYIILNVAVGGTFFSDDLQNSPYPRPYTLSSGRGMRQFWEKKDLWYPTWHGEKAALQVDYVRVYEH</sequence>
<name>A0A6P8YSP4_THRPL</name>
<dbReference type="InterPro" id="IPR050546">
    <property type="entry name" value="Glycosyl_Hydrlase_16"/>
</dbReference>
<reference evidence="5" key="1">
    <citation type="submission" date="2025-08" db="UniProtKB">
        <authorList>
            <consortium name="RefSeq"/>
        </authorList>
    </citation>
    <scope>IDENTIFICATION</scope>
    <source>
        <tissue evidence="5">Total insect</tissue>
    </source>
</reference>
<dbReference type="InParanoid" id="A0A6P8YSP4"/>
<evidence type="ECO:0000313" key="5">
    <source>
        <dbReference type="RefSeq" id="XP_034240415.1"/>
    </source>
</evidence>
<protein>
    <submittedName>
        <fullName evidence="5">Beta-1,3-glucan-binding protein-like</fullName>
    </submittedName>
</protein>
<dbReference type="Pfam" id="PF00722">
    <property type="entry name" value="Glyco_hydro_16"/>
    <property type="match status" value="1"/>
</dbReference>
<dbReference type="Gene3D" id="2.60.120.200">
    <property type="match status" value="1"/>
</dbReference>
<keyword evidence="4" id="KW-1185">Reference proteome</keyword>
<gene>
    <name evidence="5" type="primary">LOC117644861</name>
</gene>
<dbReference type="PANTHER" id="PTHR10963:SF55">
    <property type="entry name" value="GLYCOSIDE HYDROLASE FAMILY 16 PROTEIN"/>
    <property type="match status" value="1"/>
</dbReference>
<dbReference type="RefSeq" id="XP_034240415.1">
    <property type="nucleotide sequence ID" value="XM_034384524.1"/>
</dbReference>
<evidence type="ECO:0000313" key="4">
    <source>
        <dbReference type="Proteomes" id="UP000515158"/>
    </source>
</evidence>
<evidence type="ECO:0000259" key="3">
    <source>
        <dbReference type="PROSITE" id="PS51762"/>
    </source>
</evidence>
<dbReference type="GeneID" id="117644861"/>
<dbReference type="PANTHER" id="PTHR10963">
    <property type="entry name" value="GLYCOSYL HYDROLASE-RELATED"/>
    <property type="match status" value="1"/>
</dbReference>
<feature type="domain" description="GH16" evidence="3">
    <location>
        <begin position="19"/>
        <end position="345"/>
    </location>
</feature>
<dbReference type="GO" id="GO:0005975">
    <property type="term" value="P:carbohydrate metabolic process"/>
    <property type="evidence" value="ECO:0007669"/>
    <property type="project" value="InterPro"/>
</dbReference>
<feature type="chain" id="PRO_5028036527" evidence="2">
    <location>
        <begin position="20"/>
        <end position="345"/>
    </location>
</feature>
<keyword evidence="2" id="KW-0732">Signal</keyword>
<evidence type="ECO:0000256" key="2">
    <source>
        <dbReference type="SAM" id="SignalP"/>
    </source>
</evidence>
<dbReference type="GO" id="GO:0004553">
    <property type="term" value="F:hydrolase activity, hydrolyzing O-glycosyl compounds"/>
    <property type="evidence" value="ECO:0007669"/>
    <property type="project" value="InterPro"/>
</dbReference>
<feature type="signal peptide" evidence="2">
    <location>
        <begin position="1"/>
        <end position="19"/>
    </location>
</feature>
<organism evidence="5">
    <name type="scientific">Thrips palmi</name>
    <name type="common">Melon thrips</name>
    <dbReference type="NCBI Taxonomy" id="161013"/>
    <lineage>
        <taxon>Eukaryota</taxon>
        <taxon>Metazoa</taxon>
        <taxon>Ecdysozoa</taxon>
        <taxon>Arthropoda</taxon>
        <taxon>Hexapoda</taxon>
        <taxon>Insecta</taxon>
        <taxon>Pterygota</taxon>
        <taxon>Neoptera</taxon>
        <taxon>Paraneoptera</taxon>
        <taxon>Thysanoptera</taxon>
        <taxon>Terebrantia</taxon>
        <taxon>Thripoidea</taxon>
        <taxon>Thripidae</taxon>
        <taxon>Thrips</taxon>
    </lineage>
</organism>
<dbReference type="AlphaFoldDB" id="A0A6P8YSP4"/>
<comment type="similarity">
    <text evidence="1">Belongs to the glycosyl hydrolase 16 family.</text>
</comment>